<reference evidence="2 3" key="1">
    <citation type="journal article" date="2011" name="Genome Res.">
        <title>Whole genome sequencing of multiple Leishmania donovani clinical isolates provides insights into population structure and mechanisms of drug resistance.</title>
        <authorList>
            <person name="Downing T."/>
            <person name="Imamura H."/>
            <person name="Decuypere S."/>
            <person name="Clark T.G."/>
            <person name="Coombs G.H."/>
            <person name="Cotton J.A."/>
            <person name="Hilley J.D."/>
            <person name="de Doncker S."/>
            <person name="Maes I."/>
            <person name="Mottram J.C."/>
            <person name="Quail M.A."/>
            <person name="Rijal S."/>
            <person name="Sanders M."/>
            <person name="Schonian G."/>
            <person name="Stark O."/>
            <person name="Sundar S."/>
            <person name="Vanaerschot M."/>
            <person name="Hertz-Fowler C."/>
            <person name="Dujardin J.C."/>
            <person name="Berriman M."/>
        </authorList>
    </citation>
    <scope>NUCLEOTIDE SEQUENCE [LARGE SCALE GENOMIC DNA]</scope>
    <source>
        <strain evidence="2 3">BPK282A1</strain>
    </source>
</reference>
<organism evidence="2 3">
    <name type="scientific">Leishmania donovani</name>
    <dbReference type="NCBI Taxonomy" id="5661"/>
    <lineage>
        <taxon>Eukaryota</taxon>
        <taxon>Discoba</taxon>
        <taxon>Euglenozoa</taxon>
        <taxon>Kinetoplastea</taxon>
        <taxon>Metakinetoplastina</taxon>
        <taxon>Trypanosomatida</taxon>
        <taxon>Trypanosomatidae</taxon>
        <taxon>Leishmaniinae</taxon>
        <taxon>Leishmania</taxon>
    </lineage>
</organism>
<accession>E9B8E0</accession>
<dbReference type="OMA" id="SERWSFW"/>
<feature type="region of interest" description="Disordered" evidence="1">
    <location>
        <begin position="17"/>
        <end position="46"/>
    </location>
</feature>
<protein>
    <submittedName>
        <fullName evidence="2">ATPase alpha subunit</fullName>
    </submittedName>
</protein>
<evidence type="ECO:0000313" key="2">
    <source>
        <dbReference type="EMBL" id="CBZ31513.1"/>
    </source>
</evidence>
<dbReference type="VEuPathDB" id="TriTrypDB:LdBPK_050500.1"/>
<dbReference type="GeneID" id="13391368"/>
<reference evidence="3" key="2">
    <citation type="submission" date="2011-02" db="EMBL/GenBank/DDBJ databases">
        <title>Whole genome sequencing of Leishmania donovani clinical lines reveals dynamic variation related to drug resistance.</title>
        <authorList>
            <person name="Downing T."/>
            <person name="Imamura H."/>
            <person name="Sanders M."/>
            <person name="Decuypere S."/>
            <person name="Hertz-Fowler C."/>
            <person name="Clark T.G."/>
            <person name="Rijal S."/>
            <person name="Sundar S."/>
            <person name="Quail M.A."/>
            <person name="De Doncker S."/>
            <person name="Maes I."/>
            <person name="Vanaerschot M."/>
            <person name="Stark O."/>
            <person name="Schonian G."/>
            <person name="Dujardin J.C."/>
            <person name="Berriman M."/>
        </authorList>
    </citation>
    <scope>NUCLEOTIDE SEQUENCE [LARGE SCALE GENOMIC DNA]</scope>
    <source>
        <strain evidence="3">BPK282A1</strain>
    </source>
</reference>
<feature type="non-terminal residue" evidence="2">
    <location>
        <position position="194"/>
    </location>
</feature>
<dbReference type="EMBL" id="FR799592">
    <property type="protein sequence ID" value="CBZ31513.1"/>
    <property type="molecule type" value="Genomic_DNA"/>
</dbReference>
<feature type="compositionally biased region" description="Basic residues" evidence="1">
    <location>
        <begin position="31"/>
        <end position="43"/>
    </location>
</feature>
<evidence type="ECO:0000313" key="3">
    <source>
        <dbReference type="Proteomes" id="UP000008980"/>
    </source>
</evidence>
<sequence>MPCVLVCVSLPDLRRPFGRSPAAEKKEQAPVHHRRTSSKRHSLPRQPDASERWSFWLLRTQRSLLVSSSSPLSSPPASPLRASLQGMCHPVPLPTTCSVSPRHLVSAQLYNILSSFRAHARPPAWLLASALGLLPIPTYGAPSPPPPPSCGHPLETCTSATLCAGQQPPPPPPPPLPLFPVTAQASCAASWPST</sequence>
<dbReference type="RefSeq" id="XP_003858237.1">
    <property type="nucleotide sequence ID" value="XM_003858189.1"/>
</dbReference>
<name>E9B8E0_LEIDO</name>
<proteinExistence type="predicted"/>
<dbReference type="KEGG" id="ldo:LDBPK_050500"/>
<evidence type="ECO:0000256" key="1">
    <source>
        <dbReference type="SAM" id="MobiDB-lite"/>
    </source>
</evidence>
<gene>
    <name evidence="2" type="ORF">LDBPK_050500</name>
</gene>
<dbReference type="AlphaFoldDB" id="E9B8E0"/>
<dbReference type="Proteomes" id="UP000008980">
    <property type="component" value="Chromosome 5"/>
</dbReference>